<feature type="compositionally biased region" description="Polar residues" evidence="1">
    <location>
        <begin position="136"/>
        <end position="155"/>
    </location>
</feature>
<gene>
    <name evidence="2" type="ORF">GTA08_BOTSDO03131</name>
</gene>
<dbReference type="AlphaFoldDB" id="A0A8H4IWT9"/>
<feature type="compositionally biased region" description="Basic and acidic residues" evidence="1">
    <location>
        <begin position="1"/>
        <end position="11"/>
    </location>
</feature>
<dbReference type="Proteomes" id="UP000572817">
    <property type="component" value="Unassembled WGS sequence"/>
</dbReference>
<accession>A0A8H4IWT9</accession>
<sequence>MMKRRNSDHGNHGTTTEDQQSVDRKISTNSQGGWTEDSKNSLTLQLDLEEKQANGLDMSGETENLSGNVGDAGIQFPPAKRNRKGRSGRKQKSTIDEGSHQEVMSPHSKSTRGTKAGGRHAILFALDQTELEDEQSSPSDGNTASPFSTSDNFTQDTEFEGQGRYLKSTISLDDSNGVKLERSALLAFPGHVDFQELVEQQRKNEQERPEQVGKYSSGMANTAWARTRMTDADDEVSTPSERSEHVQQHSSLDGTAIEKVNKEICGFILSPSVRQASDQAQLGSFPHREGKDGNVTSEYLDPPLSALATRFIQS</sequence>
<evidence type="ECO:0000256" key="1">
    <source>
        <dbReference type="SAM" id="MobiDB-lite"/>
    </source>
</evidence>
<dbReference type="EMBL" id="WWBZ02000016">
    <property type="protein sequence ID" value="KAF4309035.1"/>
    <property type="molecule type" value="Genomic_DNA"/>
</dbReference>
<evidence type="ECO:0000313" key="3">
    <source>
        <dbReference type="Proteomes" id="UP000572817"/>
    </source>
</evidence>
<name>A0A8H4IWT9_9PEZI</name>
<feature type="region of interest" description="Disordered" evidence="1">
    <location>
        <begin position="201"/>
        <end position="254"/>
    </location>
</feature>
<evidence type="ECO:0000313" key="2">
    <source>
        <dbReference type="EMBL" id="KAF4309035.1"/>
    </source>
</evidence>
<feature type="compositionally biased region" description="Basic and acidic residues" evidence="1">
    <location>
        <begin position="201"/>
        <end position="211"/>
    </location>
</feature>
<comment type="caution">
    <text evidence="2">The sequence shown here is derived from an EMBL/GenBank/DDBJ whole genome shotgun (WGS) entry which is preliminary data.</text>
</comment>
<feature type="compositionally biased region" description="Basic residues" evidence="1">
    <location>
        <begin position="80"/>
        <end position="92"/>
    </location>
</feature>
<proteinExistence type="predicted"/>
<feature type="region of interest" description="Disordered" evidence="1">
    <location>
        <begin position="1"/>
        <end position="117"/>
    </location>
</feature>
<feature type="region of interest" description="Disordered" evidence="1">
    <location>
        <begin position="278"/>
        <end position="300"/>
    </location>
</feature>
<reference evidence="2" key="1">
    <citation type="submission" date="2020-04" db="EMBL/GenBank/DDBJ databases">
        <title>Genome Assembly and Annotation of Botryosphaeria dothidea sdau 11-99, a Latent Pathogen of Apple Fruit Ring Rot in China.</title>
        <authorList>
            <person name="Yu C."/>
            <person name="Diao Y."/>
            <person name="Lu Q."/>
            <person name="Zhao J."/>
            <person name="Cui S."/>
            <person name="Peng C."/>
            <person name="He B."/>
            <person name="Liu H."/>
        </authorList>
    </citation>
    <scope>NUCLEOTIDE SEQUENCE [LARGE SCALE GENOMIC DNA]</scope>
    <source>
        <strain evidence="2">Sdau11-99</strain>
    </source>
</reference>
<organism evidence="2 3">
    <name type="scientific">Botryosphaeria dothidea</name>
    <dbReference type="NCBI Taxonomy" id="55169"/>
    <lineage>
        <taxon>Eukaryota</taxon>
        <taxon>Fungi</taxon>
        <taxon>Dikarya</taxon>
        <taxon>Ascomycota</taxon>
        <taxon>Pezizomycotina</taxon>
        <taxon>Dothideomycetes</taxon>
        <taxon>Dothideomycetes incertae sedis</taxon>
        <taxon>Botryosphaeriales</taxon>
        <taxon>Botryosphaeriaceae</taxon>
        <taxon>Botryosphaeria</taxon>
    </lineage>
</organism>
<keyword evidence="3" id="KW-1185">Reference proteome</keyword>
<protein>
    <submittedName>
        <fullName evidence="2">Uncharacterized protein</fullName>
    </submittedName>
</protein>
<feature type="region of interest" description="Disordered" evidence="1">
    <location>
        <begin position="130"/>
        <end position="155"/>
    </location>
</feature>